<protein>
    <recommendedName>
        <fullName evidence="3">SprT-like family</fullName>
    </recommendedName>
</protein>
<dbReference type="RefSeq" id="WP_039817557.1">
    <property type="nucleotide sequence ID" value="NZ_UGRY01000002.1"/>
</dbReference>
<name>A0A378Y8U9_9NOCA</name>
<dbReference type="OrthoDB" id="4234112at2"/>
<keyword evidence="2" id="KW-1185">Reference proteome</keyword>
<dbReference type="EMBL" id="UGRY01000002">
    <property type="protein sequence ID" value="SUA73662.1"/>
    <property type="molecule type" value="Genomic_DNA"/>
</dbReference>
<evidence type="ECO:0008006" key="3">
    <source>
        <dbReference type="Google" id="ProtNLM"/>
    </source>
</evidence>
<accession>A0A378Y8U9</accession>
<dbReference type="Proteomes" id="UP000255467">
    <property type="component" value="Unassembled WGS sequence"/>
</dbReference>
<evidence type="ECO:0000313" key="1">
    <source>
        <dbReference type="EMBL" id="SUA73662.1"/>
    </source>
</evidence>
<sequence length="212" mass="23197">MTDSDTITGLLVSALETTWVKIRHLHSDVPDAVLTVGSGSMSGNGLTLGHFAPHRWIRGEYELHELFIGGEGLQRGATDVLGTLLHEAAHGIAVTRGIKDTSRQGRWHNQRYRALGEELGLYLAQHPKLGWSLTTVPDATTRRYDSELEELNLALVAYRRREPERRGGRTSNNNGLSAECDCGRKIRVSRSTYEVGPICCGSCGGVFQISAG</sequence>
<gene>
    <name evidence="1" type="ORF">NCTC1934_01109</name>
</gene>
<reference evidence="1 2" key="1">
    <citation type="submission" date="2018-06" db="EMBL/GenBank/DDBJ databases">
        <authorList>
            <consortium name="Pathogen Informatics"/>
            <person name="Doyle S."/>
        </authorList>
    </citation>
    <scope>NUCLEOTIDE SEQUENCE [LARGE SCALE GENOMIC DNA]</scope>
    <source>
        <strain evidence="1 2">NCTC1934</strain>
    </source>
</reference>
<proteinExistence type="predicted"/>
<dbReference type="AlphaFoldDB" id="A0A378Y8U9"/>
<evidence type="ECO:0000313" key="2">
    <source>
        <dbReference type="Proteomes" id="UP000255467"/>
    </source>
</evidence>
<organism evidence="1 2">
    <name type="scientific">Nocardia otitidiscaviarum</name>
    <dbReference type="NCBI Taxonomy" id="1823"/>
    <lineage>
        <taxon>Bacteria</taxon>
        <taxon>Bacillati</taxon>
        <taxon>Actinomycetota</taxon>
        <taxon>Actinomycetes</taxon>
        <taxon>Mycobacteriales</taxon>
        <taxon>Nocardiaceae</taxon>
        <taxon>Nocardia</taxon>
    </lineage>
</organism>